<proteinExistence type="predicted"/>
<keyword evidence="1" id="KW-1017">Isopeptide bond</keyword>
<evidence type="ECO:0000256" key="3">
    <source>
        <dbReference type="ARBA" id="ARBA00022843"/>
    </source>
</evidence>
<dbReference type="InterPro" id="IPR021893">
    <property type="entry name" value="ZMYM2-like_C"/>
</dbReference>
<accession>A0A8S3T8I6</accession>
<organism evidence="7 8">
    <name type="scientific">Mytilus edulis</name>
    <name type="common">Blue mussel</name>
    <dbReference type="NCBI Taxonomy" id="6550"/>
    <lineage>
        <taxon>Eukaryota</taxon>
        <taxon>Metazoa</taxon>
        <taxon>Spiralia</taxon>
        <taxon>Lophotrochozoa</taxon>
        <taxon>Mollusca</taxon>
        <taxon>Bivalvia</taxon>
        <taxon>Autobranchia</taxon>
        <taxon>Pteriomorphia</taxon>
        <taxon>Mytilida</taxon>
        <taxon>Mytiloidea</taxon>
        <taxon>Mytilidae</taxon>
        <taxon>Mytilinae</taxon>
        <taxon>Mytilus</taxon>
    </lineage>
</organism>
<dbReference type="GO" id="GO:0006310">
    <property type="term" value="P:DNA recombination"/>
    <property type="evidence" value="ECO:0007669"/>
    <property type="project" value="UniProtKB-KW"/>
</dbReference>
<evidence type="ECO:0000259" key="6">
    <source>
        <dbReference type="Pfam" id="PF25561"/>
    </source>
</evidence>
<evidence type="ECO:0000256" key="2">
    <source>
        <dbReference type="ARBA" id="ARBA00022553"/>
    </source>
</evidence>
<sequence>MFNILTNYIPEEFNLEAFWELESLDVVDAEPEDEDINFMSMYQKTSVEFHKYRYVAKLPWKQYHETLKTNFVKQNREPKTLSKDNIAEEDSDIGAFQLLLEDEREDLHLEEVVPKEKDNVDSRFRPVENGEVDAQSKPYIPANTIKKANWAKNMYNSWRLGAILNAEEEERLILQKDLLCLTDAEIISLFPKFIMSVRRKDCGEYKSDTIFSIITSIQKYYEINGKNISLLSDIKFNSIKNCVSNTMREKVQKGIGLFKRQAQVLILVFGVVKNIATSPRKNFRLETADNGEQVLVYRETVSKTYRGGLDHRNIKPHTARAFQNRQQPDRCPVHIFNTYIKKLPSERAKEAFYFQPLACYKDKPVWFSKQPVGKNKLEVVVKTMMGKAGIDGFYTNHSLRATTATRLFNANIPEQLIREQTGHRSNALWSYIRPSEPQ</sequence>
<dbReference type="GO" id="GO:0015074">
    <property type="term" value="P:DNA integration"/>
    <property type="evidence" value="ECO:0007669"/>
    <property type="project" value="InterPro"/>
</dbReference>
<evidence type="ECO:0000313" key="7">
    <source>
        <dbReference type="EMBL" id="CAG2229967.1"/>
    </source>
</evidence>
<dbReference type="Pfam" id="PF12012">
    <property type="entry name" value="DUF3504"/>
    <property type="match status" value="1"/>
</dbReference>
<dbReference type="OrthoDB" id="7697116at2759"/>
<evidence type="ECO:0000259" key="5">
    <source>
        <dbReference type="Pfam" id="PF12012"/>
    </source>
</evidence>
<keyword evidence="3" id="KW-0832">Ubl conjugation</keyword>
<dbReference type="Proteomes" id="UP000683360">
    <property type="component" value="Unassembled WGS sequence"/>
</dbReference>
<dbReference type="InterPro" id="IPR052787">
    <property type="entry name" value="MAVS"/>
</dbReference>
<evidence type="ECO:0000313" key="8">
    <source>
        <dbReference type="Proteomes" id="UP000683360"/>
    </source>
</evidence>
<name>A0A8S3T8I6_MYTED</name>
<gene>
    <name evidence="7" type="ORF">MEDL_42845</name>
</gene>
<comment type="caution">
    <text evidence="7">The sequence shown here is derived from an EMBL/GenBank/DDBJ whole genome shotgun (WGS) entry which is preliminary data.</text>
</comment>
<dbReference type="PANTHER" id="PTHR21446">
    <property type="entry name" value="DUF3504 DOMAIN-CONTAINING PROTEIN"/>
    <property type="match status" value="1"/>
</dbReference>
<keyword evidence="2" id="KW-0597">Phosphoprotein</keyword>
<feature type="domain" description="ZMYM2-like/QRICH1 C-terminal" evidence="5">
    <location>
        <begin position="292"/>
        <end position="382"/>
    </location>
</feature>
<dbReference type="SUPFAM" id="SSF56349">
    <property type="entry name" value="DNA breaking-rejoining enzymes"/>
    <property type="match status" value="1"/>
</dbReference>
<dbReference type="GO" id="GO:0003677">
    <property type="term" value="F:DNA binding"/>
    <property type="evidence" value="ECO:0007669"/>
    <property type="project" value="InterPro"/>
</dbReference>
<feature type="domain" description="QRICH1-like" evidence="6">
    <location>
        <begin position="166"/>
        <end position="248"/>
    </location>
</feature>
<evidence type="ECO:0008006" key="9">
    <source>
        <dbReference type="Google" id="ProtNLM"/>
    </source>
</evidence>
<dbReference type="EMBL" id="CAJPWZ010002041">
    <property type="protein sequence ID" value="CAG2229967.1"/>
    <property type="molecule type" value="Genomic_DNA"/>
</dbReference>
<evidence type="ECO:0000256" key="4">
    <source>
        <dbReference type="ARBA" id="ARBA00023172"/>
    </source>
</evidence>
<dbReference type="InterPro" id="IPR011010">
    <property type="entry name" value="DNA_brk_join_enz"/>
</dbReference>
<dbReference type="InterPro" id="IPR057926">
    <property type="entry name" value="QRICH1_dom"/>
</dbReference>
<protein>
    <recommendedName>
        <fullName evidence="9">DUF3504 domain-containing protein</fullName>
    </recommendedName>
</protein>
<evidence type="ECO:0000256" key="1">
    <source>
        <dbReference type="ARBA" id="ARBA00022499"/>
    </source>
</evidence>
<dbReference type="InterPro" id="IPR013762">
    <property type="entry name" value="Integrase-like_cat_sf"/>
</dbReference>
<reference evidence="7" key="1">
    <citation type="submission" date="2021-03" db="EMBL/GenBank/DDBJ databases">
        <authorList>
            <person name="Bekaert M."/>
        </authorList>
    </citation>
    <scope>NUCLEOTIDE SEQUENCE</scope>
</reference>
<dbReference type="Gene3D" id="1.10.443.10">
    <property type="entry name" value="Intergrase catalytic core"/>
    <property type="match status" value="1"/>
</dbReference>
<dbReference type="AlphaFoldDB" id="A0A8S3T8I6"/>
<keyword evidence="4" id="KW-0233">DNA recombination</keyword>
<dbReference type="PANTHER" id="PTHR21446:SF12">
    <property type="entry name" value="POTASSIUM CHANNEL TETRAMERIZATION DOMAIN CONTAINING 1"/>
    <property type="match status" value="1"/>
</dbReference>
<dbReference type="Pfam" id="PF25561">
    <property type="entry name" value="QRICH1"/>
    <property type="match status" value="1"/>
</dbReference>
<keyword evidence="8" id="KW-1185">Reference proteome</keyword>